<organism evidence="1 2">
    <name type="scientific">Mycoemilia scoparia</name>
    <dbReference type="NCBI Taxonomy" id="417184"/>
    <lineage>
        <taxon>Eukaryota</taxon>
        <taxon>Fungi</taxon>
        <taxon>Fungi incertae sedis</taxon>
        <taxon>Zoopagomycota</taxon>
        <taxon>Kickxellomycotina</taxon>
        <taxon>Kickxellomycetes</taxon>
        <taxon>Kickxellales</taxon>
        <taxon>Kickxellaceae</taxon>
        <taxon>Mycoemilia</taxon>
    </lineage>
</organism>
<accession>A0A9W8DMX3</accession>
<protein>
    <submittedName>
        <fullName evidence="1">Uncharacterized protein</fullName>
    </submittedName>
</protein>
<feature type="non-terminal residue" evidence="1">
    <location>
        <position position="73"/>
    </location>
</feature>
<dbReference type="Proteomes" id="UP001150538">
    <property type="component" value="Unassembled WGS sequence"/>
</dbReference>
<name>A0A9W8DMX3_9FUNG</name>
<keyword evidence="2" id="KW-1185">Reference proteome</keyword>
<reference evidence="1" key="1">
    <citation type="submission" date="2022-07" db="EMBL/GenBank/DDBJ databases">
        <title>Phylogenomic reconstructions and comparative analyses of Kickxellomycotina fungi.</title>
        <authorList>
            <person name="Reynolds N.K."/>
            <person name="Stajich J.E."/>
            <person name="Barry K."/>
            <person name="Grigoriev I.V."/>
            <person name="Crous P."/>
            <person name="Smith M.E."/>
        </authorList>
    </citation>
    <scope>NUCLEOTIDE SEQUENCE</scope>
    <source>
        <strain evidence="1">NBRC 100468</strain>
    </source>
</reference>
<proteinExistence type="predicted"/>
<dbReference type="AlphaFoldDB" id="A0A9W8DMX3"/>
<dbReference type="EMBL" id="JANBPU010000662">
    <property type="protein sequence ID" value="KAJ1909927.1"/>
    <property type="molecule type" value="Genomic_DNA"/>
</dbReference>
<evidence type="ECO:0000313" key="1">
    <source>
        <dbReference type="EMBL" id="KAJ1909927.1"/>
    </source>
</evidence>
<evidence type="ECO:0000313" key="2">
    <source>
        <dbReference type="Proteomes" id="UP001150538"/>
    </source>
</evidence>
<comment type="caution">
    <text evidence="1">The sequence shown here is derived from an EMBL/GenBank/DDBJ whole genome shotgun (WGS) entry which is preliminary data.</text>
</comment>
<gene>
    <name evidence="1" type="ORF">H4219_006320</name>
</gene>
<sequence>MSLQFSVRQLIQAIFLATIFSNFVLVVIAGPAPTGVLEKRIQPPGFREEFGGVDPDPVYVGPKKADCIPLGPD</sequence>